<keyword evidence="4" id="KW-0378">Hydrolase</keyword>
<proteinExistence type="inferred from homology"/>
<keyword evidence="2" id="KW-0645">Protease</keyword>
<keyword evidence="5" id="KW-0788">Thiol protease</keyword>
<reference evidence="10" key="1">
    <citation type="submission" date="2021-01" db="UniProtKB">
        <authorList>
            <consortium name="EnsemblPlants"/>
        </authorList>
    </citation>
    <scope>IDENTIFICATION</scope>
</reference>
<organism evidence="10 11">
    <name type="scientific">Kalanchoe fedtschenkoi</name>
    <name type="common">Lavender scallops</name>
    <name type="synonym">South American air plant</name>
    <dbReference type="NCBI Taxonomy" id="63787"/>
    <lineage>
        <taxon>Eukaryota</taxon>
        <taxon>Viridiplantae</taxon>
        <taxon>Streptophyta</taxon>
        <taxon>Embryophyta</taxon>
        <taxon>Tracheophyta</taxon>
        <taxon>Spermatophyta</taxon>
        <taxon>Magnoliopsida</taxon>
        <taxon>eudicotyledons</taxon>
        <taxon>Gunneridae</taxon>
        <taxon>Pentapetalae</taxon>
        <taxon>Saxifragales</taxon>
        <taxon>Crassulaceae</taxon>
        <taxon>Kalanchoe</taxon>
    </lineage>
</organism>
<dbReference type="InterPro" id="IPR000169">
    <property type="entry name" value="Pept_cys_AS"/>
</dbReference>
<dbReference type="InterPro" id="IPR013201">
    <property type="entry name" value="Prot_inhib_I29"/>
</dbReference>
<dbReference type="PRINTS" id="PR00705">
    <property type="entry name" value="PAPAIN"/>
</dbReference>
<sequence length="360" mass="39080">MTRQHQGRLLPIILLLTFLLSVSCGVTLVASRLVPAPIPEELEDMVNMHSRWMASHARVYESLEEKQKRFQIFNDNVAFVNSHNQIEGRKFNLSVNRFADMTNEEFRAKYTGFGKKPGGLVVAPGGGDEVDQELLLHGNLSAAPESVDWRKKGAVTDVKDQGGCGSCWAFSAVAAVEGLIKIKTGKLVSLSEQELVDCDINGEDQGCLGGLMENAFEFIVKNKGLAAEAAYPYEGEDSTCNLKAASHAAATISSYKKVPANNENALQLAVVKQPVSVAVDATIEFQFYSSGIFSGECDTYLNHAVTAVGYDTDPDGTKYWIMKNSWGKSWGENGYIKIERGVSASEGLCGLAMEASYPVA</sequence>
<comment type="similarity">
    <text evidence="1">Belongs to the peptidase C1 family.</text>
</comment>
<dbReference type="GO" id="GO:0008234">
    <property type="term" value="F:cysteine-type peptidase activity"/>
    <property type="evidence" value="ECO:0007669"/>
    <property type="project" value="UniProtKB-KW"/>
</dbReference>
<dbReference type="InterPro" id="IPR013128">
    <property type="entry name" value="Peptidase_C1A"/>
</dbReference>
<evidence type="ECO:0000259" key="9">
    <source>
        <dbReference type="SMART" id="SM00848"/>
    </source>
</evidence>
<evidence type="ECO:0000313" key="11">
    <source>
        <dbReference type="Proteomes" id="UP000594263"/>
    </source>
</evidence>
<dbReference type="InterPro" id="IPR038765">
    <property type="entry name" value="Papain-like_cys_pep_sf"/>
</dbReference>
<dbReference type="InterPro" id="IPR025661">
    <property type="entry name" value="Pept_asp_AS"/>
</dbReference>
<accession>A0A7N0VJ78</accession>
<evidence type="ECO:0000256" key="1">
    <source>
        <dbReference type="ARBA" id="ARBA00008455"/>
    </source>
</evidence>
<dbReference type="InterPro" id="IPR000668">
    <property type="entry name" value="Peptidase_C1A_C"/>
</dbReference>
<protein>
    <recommendedName>
        <fullName evidence="12">Cysteine protease</fullName>
    </recommendedName>
</protein>
<dbReference type="OMA" id="WMASHAR"/>
<dbReference type="PROSITE" id="PS51257">
    <property type="entry name" value="PROKAR_LIPOPROTEIN"/>
    <property type="match status" value="1"/>
</dbReference>
<feature type="chain" id="PRO_5029827810" description="Cysteine protease" evidence="7">
    <location>
        <begin position="26"/>
        <end position="360"/>
    </location>
</feature>
<dbReference type="Proteomes" id="UP000594263">
    <property type="component" value="Unplaced"/>
</dbReference>
<evidence type="ECO:0000313" key="10">
    <source>
        <dbReference type="EnsemblPlants" id="Kaladp0955s0010.1.v1.1"/>
    </source>
</evidence>
<feature type="signal peptide" evidence="7">
    <location>
        <begin position="1"/>
        <end position="25"/>
    </location>
</feature>
<dbReference type="PROSITE" id="PS00640">
    <property type="entry name" value="THIOL_PROTEASE_ASN"/>
    <property type="match status" value="1"/>
</dbReference>
<dbReference type="SMART" id="SM00848">
    <property type="entry name" value="Inhibitor_I29"/>
    <property type="match status" value="1"/>
</dbReference>
<dbReference type="PROSITE" id="PS00139">
    <property type="entry name" value="THIOL_PROTEASE_CYS"/>
    <property type="match status" value="1"/>
</dbReference>
<dbReference type="InterPro" id="IPR039417">
    <property type="entry name" value="Peptidase_C1A_papain-like"/>
</dbReference>
<dbReference type="InterPro" id="IPR025660">
    <property type="entry name" value="Pept_his_AS"/>
</dbReference>
<dbReference type="Gramene" id="Kaladp0955s0010.1.v1.1">
    <property type="protein sequence ID" value="Kaladp0955s0010.1.v1.1"/>
    <property type="gene ID" value="Kaladp0955s0010.v1.1"/>
</dbReference>
<feature type="domain" description="Peptidase C1A papain C-terminal" evidence="8">
    <location>
        <begin position="143"/>
        <end position="359"/>
    </location>
</feature>
<feature type="domain" description="Cathepsin propeptide inhibitor" evidence="9">
    <location>
        <begin position="49"/>
        <end position="106"/>
    </location>
</feature>
<evidence type="ECO:0000256" key="2">
    <source>
        <dbReference type="ARBA" id="ARBA00022670"/>
    </source>
</evidence>
<dbReference type="PROSITE" id="PS00639">
    <property type="entry name" value="THIOL_PROTEASE_HIS"/>
    <property type="match status" value="1"/>
</dbReference>
<evidence type="ECO:0000259" key="8">
    <source>
        <dbReference type="SMART" id="SM00645"/>
    </source>
</evidence>
<evidence type="ECO:0000256" key="4">
    <source>
        <dbReference type="ARBA" id="ARBA00022801"/>
    </source>
</evidence>
<dbReference type="CDD" id="cd02248">
    <property type="entry name" value="Peptidase_C1A"/>
    <property type="match status" value="1"/>
</dbReference>
<name>A0A7N0VJ78_KALFE</name>
<evidence type="ECO:0008006" key="12">
    <source>
        <dbReference type="Google" id="ProtNLM"/>
    </source>
</evidence>
<dbReference type="Pfam" id="PF00112">
    <property type="entry name" value="Peptidase_C1"/>
    <property type="match status" value="1"/>
</dbReference>
<dbReference type="AlphaFoldDB" id="A0A7N0VJ78"/>
<dbReference type="EnsemblPlants" id="Kaladp0955s0010.1.v1.1">
    <property type="protein sequence ID" value="Kaladp0955s0010.1.v1.1"/>
    <property type="gene ID" value="Kaladp0955s0010.v1.1"/>
</dbReference>
<dbReference type="SMART" id="SM00645">
    <property type="entry name" value="Pept_C1"/>
    <property type="match status" value="1"/>
</dbReference>
<keyword evidence="3 7" id="KW-0732">Signal</keyword>
<evidence type="ECO:0000256" key="3">
    <source>
        <dbReference type="ARBA" id="ARBA00022729"/>
    </source>
</evidence>
<evidence type="ECO:0000256" key="5">
    <source>
        <dbReference type="ARBA" id="ARBA00022807"/>
    </source>
</evidence>
<keyword evidence="6" id="KW-1015">Disulfide bond</keyword>
<keyword evidence="11" id="KW-1185">Reference proteome</keyword>
<dbReference type="GO" id="GO:0006508">
    <property type="term" value="P:proteolysis"/>
    <property type="evidence" value="ECO:0007669"/>
    <property type="project" value="UniProtKB-KW"/>
</dbReference>
<evidence type="ECO:0000256" key="7">
    <source>
        <dbReference type="SAM" id="SignalP"/>
    </source>
</evidence>
<dbReference type="SUPFAM" id="SSF54001">
    <property type="entry name" value="Cysteine proteinases"/>
    <property type="match status" value="1"/>
</dbReference>
<evidence type="ECO:0000256" key="6">
    <source>
        <dbReference type="ARBA" id="ARBA00023157"/>
    </source>
</evidence>
<dbReference type="Pfam" id="PF08246">
    <property type="entry name" value="Inhibitor_I29"/>
    <property type="match status" value="1"/>
</dbReference>
<dbReference type="FunFam" id="3.90.70.10:FF:000023">
    <property type="entry name" value="Senescence-specific cysteine protease SAG39"/>
    <property type="match status" value="1"/>
</dbReference>
<dbReference type="Gene3D" id="3.90.70.10">
    <property type="entry name" value="Cysteine proteinases"/>
    <property type="match status" value="1"/>
</dbReference>
<dbReference type="PANTHER" id="PTHR12411">
    <property type="entry name" value="CYSTEINE PROTEASE FAMILY C1-RELATED"/>
    <property type="match status" value="1"/>
</dbReference>